<dbReference type="Pfam" id="PF00480">
    <property type="entry name" value="ROK"/>
    <property type="match status" value="1"/>
</dbReference>
<dbReference type="Proteomes" id="UP000536604">
    <property type="component" value="Unassembled WGS sequence"/>
</dbReference>
<organism evidence="2 3">
    <name type="scientific">Nocardiopsis algeriensis</name>
    <dbReference type="NCBI Taxonomy" id="1478215"/>
    <lineage>
        <taxon>Bacteria</taxon>
        <taxon>Bacillati</taxon>
        <taxon>Actinomycetota</taxon>
        <taxon>Actinomycetes</taxon>
        <taxon>Streptosporangiales</taxon>
        <taxon>Nocardiopsidaceae</taxon>
        <taxon>Nocardiopsis</taxon>
    </lineage>
</organism>
<dbReference type="AlphaFoldDB" id="A0A841IRL3"/>
<keyword evidence="2" id="KW-0808">Transferase</keyword>
<dbReference type="SUPFAM" id="SSF53067">
    <property type="entry name" value="Actin-like ATPase domain"/>
    <property type="match status" value="1"/>
</dbReference>
<gene>
    <name evidence="2" type="ORF">FHS13_002811</name>
</gene>
<dbReference type="EC" id="2.7.1.2" evidence="2"/>
<evidence type="ECO:0000313" key="2">
    <source>
        <dbReference type="EMBL" id="MBB6120850.1"/>
    </source>
</evidence>
<dbReference type="PANTHER" id="PTHR18964:SF169">
    <property type="entry name" value="N-ACETYLMANNOSAMINE KINASE"/>
    <property type="match status" value="1"/>
</dbReference>
<comment type="caution">
    <text evidence="2">The sequence shown here is derived from an EMBL/GenBank/DDBJ whole genome shotgun (WGS) entry which is preliminary data.</text>
</comment>
<dbReference type="EMBL" id="JACHJO010000008">
    <property type="protein sequence ID" value="MBB6120850.1"/>
    <property type="molecule type" value="Genomic_DNA"/>
</dbReference>
<keyword evidence="3" id="KW-1185">Reference proteome</keyword>
<sequence length="301" mass="29838">MTPVAAAVDIGGTKIATAAVAADGTVTGYRSAPTPAERGPEAVLTTAADLVRESLGDREAVGVGVGSAGVIDPASGLVRSATDALPGWGGTDLRGGLARALGLPVTVANDVHAHALGEYWLGAARGHATVLFVAVGTGVGGSLLLDGRIHHGARSAAGHVGHVPVAAAAGRRCPCGADGHVEAVASGPALLHEYRERGGSAPRLQEVVAASEHDPLARTVLTEGARALGSALAGLANTVDPDVVVIGGGVAEAGELWWEALREETALGLVPALRGLPVVPSGLGSDAALLGAAHMVWREHG</sequence>
<dbReference type="PANTHER" id="PTHR18964">
    <property type="entry name" value="ROK (REPRESSOR, ORF, KINASE) FAMILY"/>
    <property type="match status" value="1"/>
</dbReference>
<dbReference type="Gene3D" id="3.30.420.40">
    <property type="match status" value="2"/>
</dbReference>
<dbReference type="InterPro" id="IPR000600">
    <property type="entry name" value="ROK"/>
</dbReference>
<dbReference type="InterPro" id="IPR043129">
    <property type="entry name" value="ATPase_NBD"/>
</dbReference>
<evidence type="ECO:0000256" key="1">
    <source>
        <dbReference type="ARBA" id="ARBA00006479"/>
    </source>
</evidence>
<accession>A0A841IRL3</accession>
<dbReference type="RefSeq" id="WP_184292274.1">
    <property type="nucleotide sequence ID" value="NZ_JACHJO010000008.1"/>
</dbReference>
<reference evidence="2 3" key="1">
    <citation type="submission" date="2020-08" db="EMBL/GenBank/DDBJ databases">
        <title>Genomic Encyclopedia of Type Strains, Phase III (KMG-III): the genomes of soil and plant-associated and newly described type strains.</title>
        <authorList>
            <person name="Whitman W."/>
        </authorList>
    </citation>
    <scope>NUCLEOTIDE SEQUENCE [LARGE SCALE GENOMIC DNA]</scope>
    <source>
        <strain evidence="2 3">CECT 8712</strain>
    </source>
</reference>
<protein>
    <submittedName>
        <fullName evidence="2">Glucokinase</fullName>
        <ecNumber evidence="2">2.7.1.2</ecNumber>
    </submittedName>
</protein>
<evidence type="ECO:0000313" key="3">
    <source>
        <dbReference type="Proteomes" id="UP000536604"/>
    </source>
</evidence>
<name>A0A841IRL3_9ACTN</name>
<dbReference type="GO" id="GO:0004340">
    <property type="term" value="F:glucokinase activity"/>
    <property type="evidence" value="ECO:0007669"/>
    <property type="project" value="UniProtKB-EC"/>
</dbReference>
<keyword evidence="2" id="KW-0418">Kinase</keyword>
<comment type="similarity">
    <text evidence="1">Belongs to the ROK (NagC/XylR) family.</text>
</comment>
<proteinExistence type="inferred from homology"/>